<dbReference type="Pfam" id="PF01906">
    <property type="entry name" value="YbjQ_1"/>
    <property type="match status" value="1"/>
</dbReference>
<dbReference type="InterPro" id="IPR002765">
    <property type="entry name" value="UPF0145_YbjQ-like"/>
</dbReference>
<organism evidence="2 3">
    <name type="scientific">Parapontixanthobacter aurantiacus</name>
    <dbReference type="NCBI Taxonomy" id="1463599"/>
    <lineage>
        <taxon>Bacteria</taxon>
        <taxon>Pseudomonadati</taxon>
        <taxon>Pseudomonadota</taxon>
        <taxon>Alphaproteobacteria</taxon>
        <taxon>Sphingomonadales</taxon>
        <taxon>Erythrobacteraceae</taxon>
        <taxon>Parapontixanthobacter</taxon>
    </lineage>
</organism>
<sequence length="112" mass="11775">MGMRDVFGGGTRELAIPTHMVTSAPSLPGWTISKHLAIVGSSRNIKVGLLDPRKDAGQVYEEVMLEMCESAKDLGANAILNVRLAPMPIGAGFIVSSLLVTGDAVIAVEVDQ</sequence>
<gene>
    <name evidence="2" type="ORF">GRI38_11315</name>
</gene>
<comment type="similarity">
    <text evidence="1">Belongs to the UPF0145 family.</text>
</comment>
<evidence type="ECO:0000313" key="2">
    <source>
        <dbReference type="EMBL" id="MXO86613.1"/>
    </source>
</evidence>
<evidence type="ECO:0000256" key="1">
    <source>
        <dbReference type="ARBA" id="ARBA00010751"/>
    </source>
</evidence>
<dbReference type="Gene3D" id="3.30.110.70">
    <property type="entry name" value="Hypothetical protein apc22750. Chain B"/>
    <property type="match status" value="1"/>
</dbReference>
<name>A0A844ZGV4_9SPHN</name>
<dbReference type="Proteomes" id="UP000433104">
    <property type="component" value="Unassembled WGS sequence"/>
</dbReference>
<proteinExistence type="inferred from homology"/>
<dbReference type="InterPro" id="IPR035439">
    <property type="entry name" value="UPF0145_dom_sf"/>
</dbReference>
<reference evidence="2 3" key="1">
    <citation type="submission" date="2019-12" db="EMBL/GenBank/DDBJ databases">
        <title>Genomic-based taxomic classification of the family Erythrobacteraceae.</title>
        <authorList>
            <person name="Xu L."/>
        </authorList>
    </citation>
    <scope>NUCLEOTIDE SEQUENCE [LARGE SCALE GENOMIC DNA]</scope>
    <source>
        <strain evidence="2 3">MCCC 1A09962</strain>
    </source>
</reference>
<protein>
    <submittedName>
        <fullName evidence="2">Heavy metal-binding domain-containing protein</fullName>
    </submittedName>
</protein>
<dbReference type="OrthoDB" id="9796448at2"/>
<dbReference type="SUPFAM" id="SSF117782">
    <property type="entry name" value="YbjQ-like"/>
    <property type="match status" value="1"/>
</dbReference>
<comment type="caution">
    <text evidence="2">The sequence shown here is derived from an EMBL/GenBank/DDBJ whole genome shotgun (WGS) entry which is preliminary data.</text>
</comment>
<dbReference type="RefSeq" id="WP_160683887.1">
    <property type="nucleotide sequence ID" value="NZ_WTYW01000003.1"/>
</dbReference>
<dbReference type="AlphaFoldDB" id="A0A844ZGV4"/>
<keyword evidence="3" id="KW-1185">Reference proteome</keyword>
<dbReference type="EMBL" id="WTYW01000003">
    <property type="protein sequence ID" value="MXO86613.1"/>
    <property type="molecule type" value="Genomic_DNA"/>
</dbReference>
<evidence type="ECO:0000313" key="3">
    <source>
        <dbReference type="Proteomes" id="UP000433104"/>
    </source>
</evidence>
<accession>A0A844ZGV4</accession>